<gene>
    <name evidence="6" type="ORF">GGQ55_004220</name>
</gene>
<evidence type="ECO:0000313" key="7">
    <source>
        <dbReference type="Proteomes" id="UP000541969"/>
    </source>
</evidence>
<name>A0A853CN63_9ACTN</name>
<comment type="cofactor">
    <cofactor evidence="1">
        <name>Fe(2+)</name>
        <dbReference type="ChEBI" id="CHEBI:29033"/>
    </cofactor>
</comment>
<dbReference type="PANTHER" id="PTHR10696">
    <property type="entry name" value="GAMMA-BUTYROBETAINE HYDROXYLASE-RELATED"/>
    <property type="match status" value="1"/>
</dbReference>
<dbReference type="InterPro" id="IPR050411">
    <property type="entry name" value="AlphaKG_dependent_hydroxylases"/>
</dbReference>
<dbReference type="InterPro" id="IPR042098">
    <property type="entry name" value="TauD-like_sf"/>
</dbReference>
<keyword evidence="6" id="KW-0223">Dioxygenase</keyword>
<dbReference type="GO" id="GO:0051213">
    <property type="term" value="F:dioxygenase activity"/>
    <property type="evidence" value="ECO:0007669"/>
    <property type="project" value="UniProtKB-KW"/>
</dbReference>
<dbReference type="InterPro" id="IPR003819">
    <property type="entry name" value="TauD/TfdA-like"/>
</dbReference>
<dbReference type="EMBL" id="JACBZT010000001">
    <property type="protein sequence ID" value="NYJ07942.1"/>
    <property type="molecule type" value="Genomic_DNA"/>
</dbReference>
<evidence type="ECO:0000256" key="3">
    <source>
        <dbReference type="ARBA" id="ARBA00023004"/>
    </source>
</evidence>
<keyword evidence="3" id="KW-0408">Iron</keyword>
<protein>
    <submittedName>
        <fullName evidence="6">Alpha-ketoglutarate-dependent taurine dioxygenase</fullName>
    </submittedName>
</protein>
<dbReference type="Gene3D" id="3.60.130.10">
    <property type="entry name" value="Clavaminate synthase-like"/>
    <property type="match status" value="1"/>
</dbReference>
<evidence type="ECO:0000313" key="6">
    <source>
        <dbReference type="EMBL" id="NYJ07942.1"/>
    </source>
</evidence>
<organism evidence="6 7">
    <name type="scientific">Petropleomorpha daqingensis</name>
    <dbReference type="NCBI Taxonomy" id="2026353"/>
    <lineage>
        <taxon>Bacteria</taxon>
        <taxon>Bacillati</taxon>
        <taxon>Actinomycetota</taxon>
        <taxon>Actinomycetes</taxon>
        <taxon>Geodermatophilales</taxon>
        <taxon>Geodermatophilaceae</taxon>
        <taxon>Petropleomorpha</taxon>
    </lineage>
</organism>
<keyword evidence="2" id="KW-0560">Oxidoreductase</keyword>
<reference evidence="6 7" key="1">
    <citation type="submission" date="2020-07" db="EMBL/GenBank/DDBJ databases">
        <title>Sequencing the genomes of 1000 actinobacteria strains.</title>
        <authorList>
            <person name="Klenk H.-P."/>
        </authorList>
    </citation>
    <scope>NUCLEOTIDE SEQUENCE [LARGE SCALE GENOMIC DNA]</scope>
    <source>
        <strain evidence="6 7">DSM 104001</strain>
    </source>
</reference>
<evidence type="ECO:0000256" key="4">
    <source>
        <dbReference type="ARBA" id="ARBA00023194"/>
    </source>
</evidence>
<comment type="caution">
    <text evidence="6">The sequence shown here is derived from an EMBL/GenBank/DDBJ whole genome shotgun (WGS) entry which is preliminary data.</text>
</comment>
<feature type="domain" description="TauD/TfdA-like" evidence="5">
    <location>
        <begin position="22"/>
        <end position="308"/>
    </location>
</feature>
<accession>A0A853CN63</accession>
<dbReference type="AlphaFoldDB" id="A0A853CN63"/>
<evidence type="ECO:0000256" key="2">
    <source>
        <dbReference type="ARBA" id="ARBA00023002"/>
    </source>
</evidence>
<keyword evidence="7" id="KW-1185">Reference proteome</keyword>
<dbReference type="SUPFAM" id="SSF51197">
    <property type="entry name" value="Clavaminate synthase-like"/>
    <property type="match status" value="1"/>
</dbReference>
<dbReference type="GO" id="GO:0017000">
    <property type="term" value="P:antibiotic biosynthetic process"/>
    <property type="evidence" value="ECO:0007669"/>
    <property type="project" value="UniProtKB-KW"/>
</dbReference>
<evidence type="ECO:0000259" key="5">
    <source>
        <dbReference type="Pfam" id="PF02668"/>
    </source>
</evidence>
<dbReference type="Proteomes" id="UP000541969">
    <property type="component" value="Unassembled WGS sequence"/>
</dbReference>
<proteinExistence type="predicted"/>
<dbReference type="Pfam" id="PF02668">
    <property type="entry name" value="TauD"/>
    <property type="match status" value="1"/>
</dbReference>
<evidence type="ECO:0000256" key="1">
    <source>
        <dbReference type="ARBA" id="ARBA00001954"/>
    </source>
</evidence>
<dbReference type="PANTHER" id="PTHR10696:SF56">
    <property type="entry name" value="TAUD_TFDA-LIKE DOMAIN-CONTAINING PROTEIN"/>
    <property type="match status" value="1"/>
</dbReference>
<dbReference type="RefSeq" id="WP_179720162.1">
    <property type="nucleotide sequence ID" value="NZ_JACBZT010000001.1"/>
</dbReference>
<sequence>MLPDTALPDVVLTPGRPAVLPARPDGDLATWATNARDALRALVAEHGAVLVRGLGLRTAEECGAVIRAVTDGLTGEQEAFAPRQPRADGVWSSTPWPANQPMCMHHELSYRLEVPSLLLFACLHAPERGGSTGVADGPTVLAALPADLVARFEHEGWLLVRTYTEEIGEPWPQAFGTGDRAAVERYCAAAAITPEWLPDGGLHTRQRRRAVLPHPVTGRRCWFNQVAFLNEHTLDPEIREYLVDVYGPERLPFTTRFGGGDPIGADVVALLNEVYAAHTLREPWQDGDLLLVDNIRTAHDREAYTGARDVVAGLADPVRLDAGAQ</sequence>
<keyword evidence="4" id="KW-0045">Antibiotic biosynthesis</keyword>